<evidence type="ECO:0000313" key="8">
    <source>
        <dbReference type="EMBL" id="MEB3344384.1"/>
    </source>
</evidence>
<comment type="subcellular location">
    <subcellularLocation>
        <location evidence="1 4">Cell outer membrane</location>
    </subcellularLocation>
</comment>
<dbReference type="EMBL" id="JAYKLX010000001">
    <property type="protein sequence ID" value="MEB3344384.1"/>
    <property type="molecule type" value="Genomic_DNA"/>
</dbReference>
<keyword evidence="5" id="KW-0732">Signal</keyword>
<evidence type="ECO:0000259" key="7">
    <source>
        <dbReference type="Pfam" id="PF07715"/>
    </source>
</evidence>
<keyword evidence="4" id="KW-0798">TonB box</keyword>
<comment type="caution">
    <text evidence="8">The sequence shown here is derived from an EMBL/GenBank/DDBJ whole genome shotgun (WGS) entry which is preliminary data.</text>
</comment>
<gene>
    <name evidence="8" type="ORF">U6A24_02875</name>
</gene>
<keyword evidence="8" id="KW-0675">Receptor</keyword>
<feature type="domain" description="TonB-dependent receptor plug" evidence="7">
    <location>
        <begin position="137"/>
        <end position="236"/>
    </location>
</feature>
<dbReference type="NCBIfam" id="TIGR01782">
    <property type="entry name" value="TonB-Xanth-Caul"/>
    <property type="match status" value="1"/>
</dbReference>
<dbReference type="PANTHER" id="PTHR40980:SF4">
    <property type="entry name" value="TONB-DEPENDENT RECEPTOR-LIKE BETA-BARREL DOMAIN-CONTAINING PROTEIN"/>
    <property type="match status" value="1"/>
</dbReference>
<protein>
    <submittedName>
        <fullName evidence="8">TonB-dependent receptor</fullName>
    </submittedName>
</protein>
<accession>A0ABU5ZQP4</accession>
<dbReference type="RefSeq" id="WP_324178430.1">
    <property type="nucleotide sequence ID" value="NZ_BAABAW010000016.1"/>
</dbReference>
<keyword evidence="2 4" id="KW-0472">Membrane</keyword>
<dbReference type="Pfam" id="PF00593">
    <property type="entry name" value="TonB_dep_Rec_b-barrel"/>
    <property type="match status" value="1"/>
</dbReference>
<comment type="similarity">
    <text evidence="4">Belongs to the TonB-dependent receptor family.</text>
</comment>
<dbReference type="InterPro" id="IPR012910">
    <property type="entry name" value="Plug_dom"/>
</dbReference>
<feature type="signal peptide" evidence="5">
    <location>
        <begin position="1"/>
        <end position="28"/>
    </location>
</feature>
<dbReference type="InterPro" id="IPR037066">
    <property type="entry name" value="Plug_dom_sf"/>
</dbReference>
<keyword evidence="9" id="KW-1185">Reference proteome</keyword>
<dbReference type="InterPro" id="IPR010104">
    <property type="entry name" value="TonB_rcpt_bac"/>
</dbReference>
<dbReference type="PANTHER" id="PTHR40980">
    <property type="entry name" value="PLUG DOMAIN-CONTAINING PROTEIN"/>
    <property type="match status" value="1"/>
</dbReference>
<dbReference type="Gene3D" id="2.60.40.1120">
    <property type="entry name" value="Carboxypeptidase-like, regulatory domain"/>
    <property type="match status" value="1"/>
</dbReference>
<feature type="domain" description="TonB-dependent receptor-like beta-barrel" evidence="6">
    <location>
        <begin position="473"/>
        <end position="917"/>
    </location>
</feature>
<dbReference type="Pfam" id="PF13715">
    <property type="entry name" value="CarbopepD_reg_2"/>
    <property type="match status" value="1"/>
</dbReference>
<dbReference type="Gene3D" id="2.170.130.10">
    <property type="entry name" value="TonB-dependent receptor, plug domain"/>
    <property type="match status" value="1"/>
</dbReference>
<dbReference type="Gene3D" id="2.40.170.20">
    <property type="entry name" value="TonB-dependent receptor, beta-barrel domain"/>
    <property type="match status" value="1"/>
</dbReference>
<keyword evidence="3" id="KW-0998">Cell outer membrane</keyword>
<proteinExistence type="inferred from homology"/>
<dbReference type="InterPro" id="IPR000531">
    <property type="entry name" value="Beta-barrel_TonB"/>
</dbReference>
<evidence type="ECO:0000256" key="5">
    <source>
        <dbReference type="SAM" id="SignalP"/>
    </source>
</evidence>
<dbReference type="Proteomes" id="UP001327027">
    <property type="component" value="Unassembled WGS sequence"/>
</dbReference>
<sequence>MKKTIQKSKKRFLPILSLLLLCSSGVLAQTISGTIRENIDNLPLPGAEVVIKGTSIGSSTDFDGKFNLVYDNPSSAVLVITYLGFETREVNVSDYSDPNNITIMLEESTFGLDEVVISANLEGQRRALNIQRAADNIKNVISTDLISRFPDLNVSDALQRVPGVNIDLDQGEGDAISIRGTPQNYTTVTINGEQLQNTGTSNNRTSGLYQFPVDQLSQIEVTKTITPDMDGDAIGGSVNLSSPKARRTKLGVKAELGGGYVDLTEGVNFIGKFKLDQRFAVNDKNPNGAFGLMGNVSFYRREGGEDRIEGRWRTRDFDDGNGEQFYLSDLNLRPLASDRSRIGVTLTSDYQFDNDNFIVVKGFYSFLREDELRQRTQFRPRNGEREAPDLSTEARARKRFRDRVVDRYTISLNADAQFKVGNLEIVPGYAFSTGQRDENGTRGEIRADGTDVDMQISLADPDFPQIFPVGGQPGDQFDDDLFDDYRNIQFYNRIVKNAASTAKINFELPITLDNSLLTLKTGYKNRVTRLNRSGATNVFEYEGDQDITIAQFNTPGLVRTGLLDGNYNYGASVDPGLFSDFYFANIGDFELNEEQGRQETSNFLYAANENTDAVYFMGKLRTGKFNILAGVRYESVNLDYDANIVRDEDPNADGGLTVTPVSDRSSYDFVLPNLQVKYELDDFTNLRLAYTKGYSRPNFDDVIPSLQIFDENDEIEVGNANFQPPSANNFDLLFERYLGTVGILSGGVFYKDIKDFRFVRVFQIQTGDEFPGADIFTQEERDRFLVFQPDNGDGATVLGAEVNIQSNFKFLPGFLSNFGIYLNYTYTDSDATIDGVDGRRLPGQSPHTANAALTFDKGGLSARFTANYQDERIEQIGGDRLSPGDSDVIRAERLQLDANASYTIKKKWRIYAEIQNINDAPQIEYLGNESRVWDISYYGFRSSFGVSYTF</sequence>
<dbReference type="Pfam" id="PF07715">
    <property type="entry name" value="Plug"/>
    <property type="match status" value="1"/>
</dbReference>
<organism evidence="8 9">
    <name type="scientific">Aquimarina gracilis</name>
    <dbReference type="NCBI Taxonomy" id="874422"/>
    <lineage>
        <taxon>Bacteria</taxon>
        <taxon>Pseudomonadati</taxon>
        <taxon>Bacteroidota</taxon>
        <taxon>Flavobacteriia</taxon>
        <taxon>Flavobacteriales</taxon>
        <taxon>Flavobacteriaceae</taxon>
        <taxon>Aquimarina</taxon>
    </lineage>
</organism>
<dbReference type="InterPro" id="IPR008969">
    <property type="entry name" value="CarboxyPept-like_regulatory"/>
</dbReference>
<evidence type="ECO:0000256" key="3">
    <source>
        <dbReference type="ARBA" id="ARBA00023237"/>
    </source>
</evidence>
<evidence type="ECO:0000256" key="2">
    <source>
        <dbReference type="ARBA" id="ARBA00023136"/>
    </source>
</evidence>
<feature type="chain" id="PRO_5045608594" evidence="5">
    <location>
        <begin position="29"/>
        <end position="950"/>
    </location>
</feature>
<dbReference type="SUPFAM" id="SSF49464">
    <property type="entry name" value="Carboxypeptidase regulatory domain-like"/>
    <property type="match status" value="1"/>
</dbReference>
<name>A0ABU5ZQP4_9FLAO</name>
<evidence type="ECO:0000256" key="4">
    <source>
        <dbReference type="RuleBase" id="RU003357"/>
    </source>
</evidence>
<evidence type="ECO:0000259" key="6">
    <source>
        <dbReference type="Pfam" id="PF00593"/>
    </source>
</evidence>
<evidence type="ECO:0000313" key="9">
    <source>
        <dbReference type="Proteomes" id="UP001327027"/>
    </source>
</evidence>
<evidence type="ECO:0000256" key="1">
    <source>
        <dbReference type="ARBA" id="ARBA00004442"/>
    </source>
</evidence>
<dbReference type="InterPro" id="IPR036942">
    <property type="entry name" value="Beta-barrel_TonB_sf"/>
</dbReference>
<dbReference type="SUPFAM" id="SSF56935">
    <property type="entry name" value="Porins"/>
    <property type="match status" value="1"/>
</dbReference>
<reference evidence="8 9" key="1">
    <citation type="journal article" date="2013" name="Int. J. Syst. Evol. Microbiol.">
        <title>Aquimarina gracilis sp. nov., isolated from the gut microflora of a mussel, Mytilus coruscus, and emended description of Aquimarina spongiae.</title>
        <authorList>
            <person name="Park S.C."/>
            <person name="Choe H.N."/>
            <person name="Baik K.S."/>
            <person name="Seong C.N."/>
        </authorList>
    </citation>
    <scope>NUCLEOTIDE SEQUENCE [LARGE SCALE GENOMIC DNA]</scope>
    <source>
        <strain evidence="8 9">PSC32</strain>
    </source>
</reference>